<dbReference type="EMBL" id="CAEQ01001962">
    <property type="protein sequence ID" value="CCD15595.1"/>
    <property type="molecule type" value="Genomic_DNA"/>
</dbReference>
<evidence type="ECO:0000256" key="2">
    <source>
        <dbReference type="SAM" id="SignalP"/>
    </source>
</evidence>
<reference evidence="5 6" key="2">
    <citation type="journal article" date="2012" name="Proc. Natl. Acad. Sci. U.S.A.">
        <title>Antigenic diversity is generated by distinct evolutionary mechanisms in African trypanosome species.</title>
        <authorList>
            <person name="Jackson A.P."/>
            <person name="Berry A."/>
            <person name="Aslett M."/>
            <person name="Allison H.C."/>
            <person name="Burton P."/>
            <person name="Vavrova-Anderson J."/>
            <person name="Brown R."/>
            <person name="Browne H."/>
            <person name="Corton N."/>
            <person name="Hauser H."/>
            <person name="Gamble J."/>
            <person name="Gilderthorp R."/>
            <person name="Marcello L."/>
            <person name="McQuillan J."/>
            <person name="Otto T.D."/>
            <person name="Quail M.A."/>
            <person name="Sanders M.J."/>
            <person name="van Tonder A."/>
            <person name="Ginger M.L."/>
            <person name="Field M.C."/>
            <person name="Barry J.D."/>
            <person name="Hertz-Fowler C."/>
            <person name="Berriman M."/>
        </authorList>
    </citation>
    <scope>NUCLEOTIDE SEQUENCE [LARGE SCALE GENOMIC DNA]</scope>
    <source>
        <strain evidence="5 6">IL3000</strain>
    </source>
</reference>
<evidence type="ECO:0000256" key="1">
    <source>
        <dbReference type="SAM" id="Coils"/>
    </source>
</evidence>
<proteinExistence type="predicted"/>
<dbReference type="InterPro" id="IPR031987">
    <property type="entry name" value="GARP"/>
</dbReference>
<dbReference type="Proteomes" id="UP000000702">
    <property type="component" value="Unassembled WGS sequence"/>
</dbReference>
<evidence type="ECO:0000313" key="6">
    <source>
        <dbReference type="Proteomes" id="UP000000702"/>
    </source>
</evidence>
<feature type="coiled-coil region" evidence="1">
    <location>
        <begin position="72"/>
        <end position="99"/>
    </location>
</feature>
<keyword evidence="1" id="KW-0175">Coiled coil</keyword>
<dbReference type="AlphaFoldDB" id="F9WE90"/>
<accession>F9WE90</accession>
<keyword evidence="2" id="KW-0732">Signal</keyword>
<feature type="chain" id="PRO_5007659412" evidence="2">
    <location>
        <begin position="27"/>
        <end position="256"/>
    </location>
</feature>
<dbReference type="OMA" id="HEVGGNK"/>
<reference evidence="6" key="1">
    <citation type="submission" date="2011-07" db="EMBL/GenBank/DDBJ databases">
        <title>Divergent evolution of antigenic variation in African trypanosomes.</title>
        <authorList>
            <person name="Jackson A.P."/>
            <person name="Berry A."/>
            <person name="Allison H.C."/>
            <person name="Burton P."/>
            <person name="Anderson J."/>
            <person name="Aslett M."/>
            <person name="Brown R."/>
            <person name="Corton N."/>
            <person name="Harris D."/>
            <person name="Hauser H."/>
            <person name="Gamble J."/>
            <person name="Gilderthorp R."/>
            <person name="McQuillan J."/>
            <person name="Quail M.A."/>
            <person name="Sanders M."/>
            <person name="Van Tonder A."/>
            <person name="Ginger M.L."/>
            <person name="Donelson J.E."/>
            <person name="Field M.C."/>
            <person name="Barry J.D."/>
            <person name="Berriman M."/>
            <person name="Hertz-Fowler C."/>
        </authorList>
    </citation>
    <scope>NUCLEOTIDE SEQUENCE [LARGE SCALE GENOMIC DNA]</scope>
    <source>
        <strain evidence="6">IL3000</strain>
    </source>
</reference>
<protein>
    <submittedName>
        <fullName evidence="5">WGS project CAEQ00000000 data, annotated contig 2448</fullName>
    </submittedName>
</protein>
<dbReference type="VEuPathDB" id="TriTrypDB:TcIL3000_0_60810"/>
<keyword evidence="6" id="KW-1185">Reference proteome</keyword>
<sequence>MTTTMSRVLHLMTVTLLCARVGMGQASDDDDCGGQSIPQKVEEVQTMCDVARQLRALETASQSAVAAVVSSAREASEAKERAEKAVERAKSKKRGVDAATEAAARAAAAAQRAETVVSDARKHAADLTAASKDAIETTDESLRLLATCEKADEPIRTAAKKCTGAAAEVTSKSLESAFDALAELLPDGADDIREHGAVFVKGLKSLEDDVRTAGEAKSEAEKAEGDANDAADGARAVLTGVCVLLLLAALHFSAGL</sequence>
<comment type="caution">
    <text evidence="5">The sequence shown here is derived from an EMBL/GenBank/DDBJ whole genome shotgun (WGS) entry which is preliminary data.</text>
</comment>
<gene>
    <name evidence="4" type="ORF">TCIL3000_0_60810</name>
    <name evidence="5" type="ORF">TCIL3000_0_60820</name>
</gene>
<dbReference type="VEuPathDB" id="TriTrypDB:TcIL3000_0_60820"/>
<dbReference type="SMR" id="F9WE90"/>
<dbReference type="EMBL" id="CAEQ01001962">
    <property type="protein sequence ID" value="CCD15596.1"/>
    <property type="molecule type" value="Genomic_DNA"/>
</dbReference>
<name>F9WE90_TRYCI</name>
<dbReference type="Pfam" id="PF16731">
    <property type="entry name" value="GARP"/>
    <property type="match status" value="1"/>
</dbReference>
<feature type="domain" description="Trypanosoma glutamic acid/alanine-rich protein" evidence="3">
    <location>
        <begin position="42"/>
        <end position="224"/>
    </location>
</feature>
<evidence type="ECO:0000259" key="3">
    <source>
        <dbReference type="Pfam" id="PF16731"/>
    </source>
</evidence>
<evidence type="ECO:0000313" key="4">
    <source>
        <dbReference type="EMBL" id="CCD15595.1"/>
    </source>
</evidence>
<organism evidence="5 6">
    <name type="scientific">Trypanosoma congolense (strain IL3000)</name>
    <dbReference type="NCBI Taxonomy" id="1068625"/>
    <lineage>
        <taxon>Eukaryota</taxon>
        <taxon>Discoba</taxon>
        <taxon>Euglenozoa</taxon>
        <taxon>Kinetoplastea</taxon>
        <taxon>Metakinetoplastina</taxon>
        <taxon>Trypanosomatida</taxon>
        <taxon>Trypanosomatidae</taxon>
        <taxon>Trypanosoma</taxon>
        <taxon>Nannomonas</taxon>
    </lineage>
</organism>
<evidence type="ECO:0000313" key="5">
    <source>
        <dbReference type="EMBL" id="CCD15596.1"/>
    </source>
</evidence>
<feature type="signal peptide" evidence="2">
    <location>
        <begin position="1"/>
        <end position="26"/>
    </location>
</feature>
<dbReference type="Gene3D" id="1.20.1260.80">
    <property type="match status" value="1"/>
</dbReference>